<reference evidence="3" key="1">
    <citation type="submission" date="2022-01" db="EMBL/GenBank/DDBJ databases">
        <title>Microbacterium eymi and Microbacterium rhizovicinus sp. nov., isolated from the rhizospheric soil of Elymus tsukushiensis, a plant native to the Dokdo Islands, Republic of Korea.</title>
        <authorList>
            <person name="Hwang Y.J."/>
        </authorList>
    </citation>
    <scope>NUCLEOTIDE SEQUENCE</scope>
    <source>
        <strain evidence="3">KUDC0405</strain>
    </source>
</reference>
<sequence>MRLTALTALNQRSGLDAVGDTDKGTLWRVTGAVTPRADASSGVTSLARGIALAQLIAVGAALLLAVPTAASRRRARHSPRVVGRREAGPPPVREDERPPAPAGRHLGSDEEDET</sequence>
<gene>
    <name evidence="3" type="ORF">L2X98_21105</name>
</gene>
<dbReference type="RefSeq" id="WP_259612343.1">
    <property type="nucleotide sequence ID" value="NZ_CP091139.2"/>
</dbReference>
<keyword evidence="2" id="KW-0812">Transmembrane</keyword>
<dbReference type="Proteomes" id="UP001054811">
    <property type="component" value="Chromosome"/>
</dbReference>
<protein>
    <submittedName>
        <fullName evidence="3">Uncharacterized protein</fullName>
    </submittedName>
</protein>
<feature type="compositionally biased region" description="Basic and acidic residues" evidence="1">
    <location>
        <begin position="83"/>
        <end position="98"/>
    </location>
</feature>
<keyword evidence="4" id="KW-1185">Reference proteome</keyword>
<keyword evidence="2" id="KW-1133">Transmembrane helix</keyword>
<accession>A0ABY5NKR4</accession>
<organism evidence="3 4">
    <name type="scientific">Microbacterium elymi</name>
    <dbReference type="NCBI Taxonomy" id="2909587"/>
    <lineage>
        <taxon>Bacteria</taxon>
        <taxon>Bacillati</taxon>
        <taxon>Actinomycetota</taxon>
        <taxon>Actinomycetes</taxon>
        <taxon>Micrococcales</taxon>
        <taxon>Microbacteriaceae</taxon>
        <taxon>Microbacterium</taxon>
    </lineage>
</organism>
<keyword evidence="2" id="KW-0472">Membrane</keyword>
<feature type="transmembrane region" description="Helical" evidence="2">
    <location>
        <begin position="50"/>
        <end position="70"/>
    </location>
</feature>
<evidence type="ECO:0000313" key="4">
    <source>
        <dbReference type="Proteomes" id="UP001054811"/>
    </source>
</evidence>
<name>A0ABY5NKR4_9MICO</name>
<dbReference type="EMBL" id="CP091139">
    <property type="protein sequence ID" value="UUT35724.1"/>
    <property type="molecule type" value="Genomic_DNA"/>
</dbReference>
<feature type="region of interest" description="Disordered" evidence="1">
    <location>
        <begin position="68"/>
        <end position="114"/>
    </location>
</feature>
<evidence type="ECO:0000256" key="1">
    <source>
        <dbReference type="SAM" id="MobiDB-lite"/>
    </source>
</evidence>
<evidence type="ECO:0000313" key="3">
    <source>
        <dbReference type="EMBL" id="UUT35724.1"/>
    </source>
</evidence>
<evidence type="ECO:0000256" key="2">
    <source>
        <dbReference type="SAM" id="Phobius"/>
    </source>
</evidence>
<proteinExistence type="predicted"/>